<keyword evidence="3" id="KW-1185">Reference proteome</keyword>
<comment type="caution">
    <text evidence="2">The sequence shown here is derived from an EMBL/GenBank/DDBJ whole genome shotgun (WGS) entry which is preliminary data.</text>
</comment>
<sequence>MFLALSFALQGVYFVIALGGLIGAITALTTRDDAFTAGDRYPKFAWVGMLLAASAAVAVGMPFLSWVGIVLVGVYWFDVRPQIKDILSGNYWS</sequence>
<organism evidence="2 3">
    <name type="scientific">Corynebacterium canis</name>
    <dbReference type="NCBI Taxonomy" id="679663"/>
    <lineage>
        <taxon>Bacteria</taxon>
        <taxon>Bacillati</taxon>
        <taxon>Actinomycetota</taxon>
        <taxon>Actinomycetes</taxon>
        <taxon>Mycobacteriales</taxon>
        <taxon>Corynebacteriaceae</taxon>
        <taxon>Corynebacterium</taxon>
    </lineage>
</organism>
<reference evidence="2 3" key="1">
    <citation type="submission" date="2019-08" db="EMBL/GenBank/DDBJ databases">
        <authorList>
            <person name="Lei W."/>
        </authorList>
    </citation>
    <scope>NUCLEOTIDE SEQUENCE [LARGE SCALE GENOMIC DNA]</scope>
    <source>
        <strain evidence="2 3">CCUG 58627</strain>
    </source>
</reference>
<keyword evidence="1" id="KW-1133">Transmembrane helix</keyword>
<dbReference type="OrthoDB" id="4427346at2"/>
<feature type="transmembrane region" description="Helical" evidence="1">
    <location>
        <begin position="50"/>
        <end position="77"/>
    </location>
</feature>
<proteinExistence type="predicted"/>
<dbReference type="Pfam" id="PF10724">
    <property type="entry name" value="DUF2516"/>
    <property type="match status" value="1"/>
</dbReference>
<accession>A0A5C5UIS0</accession>
<dbReference type="AlphaFoldDB" id="A0A5C5UIS0"/>
<dbReference type="Proteomes" id="UP000320791">
    <property type="component" value="Unassembled WGS sequence"/>
</dbReference>
<evidence type="ECO:0000313" key="3">
    <source>
        <dbReference type="Proteomes" id="UP000320791"/>
    </source>
</evidence>
<dbReference type="EMBL" id="VOHM01000010">
    <property type="protein sequence ID" value="TWT25699.1"/>
    <property type="molecule type" value="Genomic_DNA"/>
</dbReference>
<gene>
    <name evidence="2" type="ORF">FRX94_05760</name>
</gene>
<evidence type="ECO:0000256" key="1">
    <source>
        <dbReference type="SAM" id="Phobius"/>
    </source>
</evidence>
<name>A0A5C5UIS0_9CORY</name>
<keyword evidence="1" id="KW-0812">Transmembrane</keyword>
<keyword evidence="1" id="KW-0472">Membrane</keyword>
<feature type="transmembrane region" description="Helical" evidence="1">
    <location>
        <begin position="12"/>
        <end position="30"/>
    </location>
</feature>
<evidence type="ECO:0000313" key="2">
    <source>
        <dbReference type="EMBL" id="TWT25699.1"/>
    </source>
</evidence>
<protein>
    <submittedName>
        <fullName evidence="2">DUF2516 family protein</fullName>
    </submittedName>
</protein>
<dbReference type="InterPro" id="IPR019662">
    <property type="entry name" value="DUF2516"/>
</dbReference>